<evidence type="ECO:0000313" key="3">
    <source>
        <dbReference type="Proteomes" id="UP000261704"/>
    </source>
</evidence>
<feature type="transmembrane region" description="Helical" evidence="1">
    <location>
        <begin position="172"/>
        <end position="192"/>
    </location>
</feature>
<dbReference type="EMBL" id="CP032125">
    <property type="protein sequence ID" value="AXX98087.1"/>
    <property type="molecule type" value="Genomic_DNA"/>
</dbReference>
<accession>A0A347UGV9</accession>
<keyword evidence="1" id="KW-0472">Membrane</keyword>
<proteinExistence type="predicted"/>
<gene>
    <name evidence="2" type="ORF">BAR1_09170</name>
</gene>
<reference evidence="2 3" key="1">
    <citation type="submission" date="2018-09" db="EMBL/GenBank/DDBJ databases">
        <title>Profundibacter amoris BAR1 gen. nov., sp. nov., a new member of the Roseobacter clade isolated at Lokis Castle Vent Field on the Arctic Mid-Oceanic Ridge.</title>
        <authorList>
            <person name="Le Moine Bauer S."/>
            <person name="Sjoeberg A.G."/>
            <person name="L'Haridon S."/>
            <person name="Stokke R."/>
            <person name="Roalkvam I."/>
            <person name="Steen I.H."/>
            <person name="Dahle H."/>
        </authorList>
    </citation>
    <scope>NUCLEOTIDE SEQUENCE [LARGE SCALE GENOMIC DNA]</scope>
    <source>
        <strain evidence="2 3">BAR1</strain>
    </source>
</reference>
<dbReference type="Proteomes" id="UP000261704">
    <property type="component" value="Chromosome"/>
</dbReference>
<dbReference type="AlphaFoldDB" id="A0A347UGV9"/>
<dbReference type="OrthoDB" id="8481669at2"/>
<keyword evidence="3" id="KW-1185">Reference proteome</keyword>
<evidence type="ECO:0000256" key="1">
    <source>
        <dbReference type="SAM" id="Phobius"/>
    </source>
</evidence>
<keyword evidence="1" id="KW-1133">Transmembrane helix</keyword>
<dbReference type="KEGG" id="pamo:BAR1_09170"/>
<feature type="transmembrane region" description="Helical" evidence="1">
    <location>
        <begin position="109"/>
        <end position="128"/>
    </location>
</feature>
<feature type="transmembrane region" description="Helical" evidence="1">
    <location>
        <begin position="33"/>
        <end position="61"/>
    </location>
</feature>
<sequence>MPVLRTPNGQDKLWIVLSALEHDMRMTTHRRRVAVFVGGLFAIIFFVLLIGETLFATLMFSIISVEILGKVISGAAFALMVPTVIFAAHVKIHYEGDHFTEMWLKKLSGIGILLFALGMSLMVGFSAWQAARDAVSIVATGPTGMLGNRLVDTQPEASTGIASWISTIPNGLLFLGLSFGMIITIYFASFCLGRALQAFNLLTQTPPTPRKLKSTVELIKDEMTIFRALQIDDDAARWKLPLDLKHKFARVAFHACWKISQAKLAAARRKFDPSRMDDPLAAAFHDADAQSIPNRFEDEESFCRHMADMMDQMRIHNLLRILTGLPEKGDEK</sequence>
<keyword evidence="1" id="KW-0812">Transmembrane</keyword>
<name>A0A347UGV9_9RHOB</name>
<evidence type="ECO:0000313" key="2">
    <source>
        <dbReference type="EMBL" id="AXX98087.1"/>
    </source>
</evidence>
<feature type="transmembrane region" description="Helical" evidence="1">
    <location>
        <begin position="67"/>
        <end position="88"/>
    </location>
</feature>
<protein>
    <submittedName>
        <fullName evidence="2">Uncharacterized protein</fullName>
    </submittedName>
</protein>
<dbReference type="RefSeq" id="WP_118942743.1">
    <property type="nucleotide sequence ID" value="NZ_CP032125.1"/>
</dbReference>
<organism evidence="2 3">
    <name type="scientific">Profundibacter amoris</name>
    <dbReference type="NCBI Taxonomy" id="2171755"/>
    <lineage>
        <taxon>Bacteria</taxon>
        <taxon>Pseudomonadati</taxon>
        <taxon>Pseudomonadota</taxon>
        <taxon>Alphaproteobacteria</taxon>
        <taxon>Rhodobacterales</taxon>
        <taxon>Paracoccaceae</taxon>
        <taxon>Profundibacter</taxon>
    </lineage>
</organism>